<comment type="caution">
    <text evidence="1">The sequence shown here is derived from an EMBL/GenBank/DDBJ whole genome shotgun (WGS) entry which is preliminary data.</text>
</comment>
<keyword evidence="2" id="KW-1185">Reference proteome</keyword>
<dbReference type="Proteomes" id="UP001642360">
    <property type="component" value="Unassembled WGS sequence"/>
</dbReference>
<dbReference type="AlphaFoldDB" id="A0ABC8UF53"/>
<accession>A0ABC8UF53</accession>
<reference evidence="1 2" key="1">
    <citation type="submission" date="2024-02" db="EMBL/GenBank/DDBJ databases">
        <authorList>
            <person name="Vignale AGUSTIN F."/>
            <person name="Sosa J E."/>
            <person name="Modenutti C."/>
        </authorList>
    </citation>
    <scope>NUCLEOTIDE SEQUENCE [LARGE SCALE GENOMIC DNA]</scope>
</reference>
<evidence type="ECO:0000313" key="2">
    <source>
        <dbReference type="Proteomes" id="UP001642360"/>
    </source>
</evidence>
<protein>
    <submittedName>
        <fullName evidence="1">Uncharacterized protein</fullName>
    </submittedName>
</protein>
<name>A0ABC8UF53_9AQUA</name>
<organism evidence="1 2">
    <name type="scientific">Ilex paraguariensis</name>
    <name type="common">yerba mate</name>
    <dbReference type="NCBI Taxonomy" id="185542"/>
    <lineage>
        <taxon>Eukaryota</taxon>
        <taxon>Viridiplantae</taxon>
        <taxon>Streptophyta</taxon>
        <taxon>Embryophyta</taxon>
        <taxon>Tracheophyta</taxon>
        <taxon>Spermatophyta</taxon>
        <taxon>Magnoliopsida</taxon>
        <taxon>eudicotyledons</taxon>
        <taxon>Gunneridae</taxon>
        <taxon>Pentapetalae</taxon>
        <taxon>asterids</taxon>
        <taxon>campanulids</taxon>
        <taxon>Aquifoliales</taxon>
        <taxon>Aquifoliaceae</taxon>
        <taxon>Ilex</taxon>
    </lineage>
</organism>
<proteinExistence type="predicted"/>
<evidence type="ECO:0000313" key="1">
    <source>
        <dbReference type="EMBL" id="CAK9179566.1"/>
    </source>
</evidence>
<gene>
    <name evidence="1" type="ORF">ILEXP_LOCUS49505</name>
</gene>
<dbReference type="EMBL" id="CAUOFW020007536">
    <property type="protein sequence ID" value="CAK9179566.1"/>
    <property type="molecule type" value="Genomic_DNA"/>
</dbReference>
<sequence>MHENLDNFIIMAVAQYGGGAVSNGMATKSRECNTVNEATRAFSPQNSRRIHNFSRLVIGKRLSYADVRWDWRGRYFAKRTHTTTNRSNQASLQAHLALADRIDQFLRDFLHVAVDIVALEVYRRVHCLHDLLDCTGDQRTDSFRRPVSE</sequence>